<proteinExistence type="predicted"/>
<evidence type="ECO:0000313" key="1">
    <source>
        <dbReference type="EMBL" id="NOJ83271.1"/>
    </source>
</evidence>
<gene>
    <name evidence="1" type="ORF">HNV28_34005</name>
</gene>
<name>A0A7Y4IQ78_MYXXA</name>
<reference evidence="1 2" key="1">
    <citation type="submission" date="2020-05" db="EMBL/GenBank/DDBJ databases">
        <authorList>
            <person name="Whitworth D."/>
        </authorList>
    </citation>
    <scope>NUCLEOTIDE SEQUENCE [LARGE SCALE GENOMIC DNA]</scope>
    <source>
        <strain evidence="1 2">AM005</strain>
    </source>
</reference>
<organism evidence="1 2">
    <name type="scientific">Myxococcus xanthus</name>
    <dbReference type="NCBI Taxonomy" id="34"/>
    <lineage>
        <taxon>Bacteria</taxon>
        <taxon>Pseudomonadati</taxon>
        <taxon>Myxococcota</taxon>
        <taxon>Myxococcia</taxon>
        <taxon>Myxococcales</taxon>
        <taxon>Cystobacterineae</taxon>
        <taxon>Myxococcaceae</taxon>
        <taxon>Myxococcus</taxon>
    </lineage>
</organism>
<dbReference type="EMBL" id="JABFNT010000178">
    <property type="protein sequence ID" value="NOJ83271.1"/>
    <property type="molecule type" value="Genomic_DNA"/>
</dbReference>
<protein>
    <recommendedName>
        <fullName evidence="3">Lipoprotein</fullName>
    </recommendedName>
</protein>
<dbReference type="AlphaFoldDB" id="A0A7Y4IQ78"/>
<comment type="caution">
    <text evidence="1">The sequence shown here is derived from an EMBL/GenBank/DDBJ whole genome shotgun (WGS) entry which is preliminary data.</text>
</comment>
<sequence length="366" mass="39427">MTQDSGFWPNVRLVWGVVKHTVPFPCPRLMLLTVAILAAACRSTPVQVRGAVPESLGASAVLVQPFSFQWAEPDWRAVELSQRLVNVALAQTGDAALFFGPTELQMTRPGEDGGNGLTRAVVAALAAYGVRPDGLVVLRPSAEKRVQSGERELIDTEGYSVGQSATEVVMYVGRVEVLHPATQEVVLEVFGEATVNPYADILEEGADPAPELTSLMEELTREALRGLSSHLKPLRAPSPALATSLAWAPWDVLDMAAWMLKDSTVLELPPALQDAEQDPRSLRMQRLRFANPDANAALLETLAWRPGGLYVRAAPEGAKLSVGDLVLTLDGRPALPQTLARARLALVPVEARVQQPSGRIVPLVLP</sequence>
<accession>A0A7Y4IQ78</accession>
<evidence type="ECO:0008006" key="3">
    <source>
        <dbReference type="Google" id="ProtNLM"/>
    </source>
</evidence>
<evidence type="ECO:0000313" key="2">
    <source>
        <dbReference type="Proteomes" id="UP000533080"/>
    </source>
</evidence>
<dbReference type="Proteomes" id="UP000533080">
    <property type="component" value="Unassembled WGS sequence"/>
</dbReference>